<dbReference type="CDD" id="cd09280">
    <property type="entry name" value="RNase_HI_eukaryote_like"/>
    <property type="match status" value="1"/>
</dbReference>
<evidence type="ECO:0000256" key="2">
    <source>
        <dbReference type="ARBA" id="ARBA00005300"/>
    </source>
</evidence>
<dbReference type="Gene3D" id="3.30.420.10">
    <property type="entry name" value="Ribonuclease H-like superfamily/Ribonuclease H"/>
    <property type="match status" value="1"/>
</dbReference>
<dbReference type="InterPro" id="IPR036397">
    <property type="entry name" value="RNaseH_sf"/>
</dbReference>
<proteinExistence type="inferred from homology"/>
<evidence type="ECO:0000256" key="6">
    <source>
        <dbReference type="ARBA" id="ARBA00022759"/>
    </source>
</evidence>
<dbReference type="EMBL" id="MN740556">
    <property type="protein sequence ID" value="QHU33069.1"/>
    <property type="molecule type" value="Genomic_DNA"/>
</dbReference>
<reference evidence="9" key="1">
    <citation type="journal article" date="2020" name="Nature">
        <title>Giant virus diversity and host interactions through global metagenomics.</title>
        <authorList>
            <person name="Schulz F."/>
            <person name="Roux S."/>
            <person name="Paez-Espino D."/>
            <person name="Jungbluth S."/>
            <person name="Walsh D.A."/>
            <person name="Denef V.J."/>
            <person name="McMahon K.D."/>
            <person name="Konstantinidis K.T."/>
            <person name="Eloe-Fadrosh E.A."/>
            <person name="Kyrpides N.C."/>
            <person name="Woyke T."/>
        </authorList>
    </citation>
    <scope>NUCLEOTIDE SEQUENCE</scope>
    <source>
        <strain evidence="9">GVMAG-S-1014582-52</strain>
    </source>
</reference>
<feature type="domain" description="RNase H type-1" evidence="8">
    <location>
        <begin position="24"/>
        <end position="179"/>
    </location>
</feature>
<keyword evidence="6" id="KW-0255">Endonuclease</keyword>
<evidence type="ECO:0000256" key="4">
    <source>
        <dbReference type="ARBA" id="ARBA00022722"/>
    </source>
</evidence>
<dbReference type="AlphaFoldDB" id="A0A6C0LQQ1"/>
<keyword evidence="4" id="KW-0540">Nuclease</keyword>
<evidence type="ECO:0000256" key="1">
    <source>
        <dbReference type="ARBA" id="ARBA00000077"/>
    </source>
</evidence>
<sequence>MPKKSRKIITDIFLDFNASDGGANRIDLRIYTDGSCINNGKTNSVGGIGIHFPNKELSDVSKVFRRENCTNQRTELYAITYALTLIKKKLDITEYNVIIYSDSMYSINCLTKWVFAWRKNEWKKKDGTSVANREFIDRTATIIEKYSISLIHVDAHTGRDDYNSKANEIADKLATDASKRAMIEIKKNGKFNQIKNHGSKKMNTINQISDLKNLNFVVELVKLK</sequence>
<dbReference type="PANTHER" id="PTHR10642:SF26">
    <property type="entry name" value="RIBONUCLEASE H1"/>
    <property type="match status" value="1"/>
</dbReference>
<evidence type="ECO:0000256" key="5">
    <source>
        <dbReference type="ARBA" id="ARBA00022723"/>
    </source>
</evidence>
<dbReference type="PROSITE" id="PS50879">
    <property type="entry name" value="RNASE_H_1"/>
    <property type="match status" value="1"/>
</dbReference>
<comment type="catalytic activity">
    <reaction evidence="1">
        <text>Endonucleolytic cleavage to 5'-phosphomonoester.</text>
        <dbReference type="EC" id="3.1.26.4"/>
    </reaction>
</comment>
<dbReference type="GO" id="GO:0004523">
    <property type="term" value="F:RNA-DNA hybrid ribonuclease activity"/>
    <property type="evidence" value="ECO:0007669"/>
    <property type="project" value="UniProtKB-EC"/>
</dbReference>
<protein>
    <recommendedName>
        <fullName evidence="3">ribonuclease H</fullName>
        <ecNumber evidence="3">3.1.26.4</ecNumber>
    </recommendedName>
</protein>
<dbReference type="GO" id="GO:0003676">
    <property type="term" value="F:nucleic acid binding"/>
    <property type="evidence" value="ECO:0007669"/>
    <property type="project" value="InterPro"/>
</dbReference>
<evidence type="ECO:0000256" key="7">
    <source>
        <dbReference type="ARBA" id="ARBA00022801"/>
    </source>
</evidence>
<dbReference type="InterPro" id="IPR012337">
    <property type="entry name" value="RNaseH-like_sf"/>
</dbReference>
<dbReference type="PANTHER" id="PTHR10642">
    <property type="entry name" value="RIBONUCLEASE H1"/>
    <property type="match status" value="1"/>
</dbReference>
<dbReference type="Pfam" id="PF00075">
    <property type="entry name" value="RNase_H"/>
    <property type="match status" value="1"/>
</dbReference>
<evidence type="ECO:0000313" key="9">
    <source>
        <dbReference type="EMBL" id="QHU33069.1"/>
    </source>
</evidence>
<comment type="similarity">
    <text evidence="2">Belongs to the RNase H family.</text>
</comment>
<dbReference type="InterPro" id="IPR050092">
    <property type="entry name" value="RNase_H"/>
</dbReference>
<organism evidence="9">
    <name type="scientific">viral metagenome</name>
    <dbReference type="NCBI Taxonomy" id="1070528"/>
    <lineage>
        <taxon>unclassified sequences</taxon>
        <taxon>metagenomes</taxon>
        <taxon>organismal metagenomes</taxon>
    </lineage>
</organism>
<dbReference type="SUPFAM" id="SSF53098">
    <property type="entry name" value="Ribonuclease H-like"/>
    <property type="match status" value="1"/>
</dbReference>
<accession>A0A6C0LQQ1</accession>
<keyword evidence="5" id="KW-0479">Metal-binding</keyword>
<evidence type="ECO:0000256" key="3">
    <source>
        <dbReference type="ARBA" id="ARBA00012180"/>
    </source>
</evidence>
<dbReference type="GO" id="GO:0043137">
    <property type="term" value="P:DNA replication, removal of RNA primer"/>
    <property type="evidence" value="ECO:0007669"/>
    <property type="project" value="TreeGrafter"/>
</dbReference>
<dbReference type="EC" id="3.1.26.4" evidence="3"/>
<evidence type="ECO:0000259" key="8">
    <source>
        <dbReference type="PROSITE" id="PS50879"/>
    </source>
</evidence>
<dbReference type="GO" id="GO:0046872">
    <property type="term" value="F:metal ion binding"/>
    <property type="evidence" value="ECO:0007669"/>
    <property type="project" value="UniProtKB-KW"/>
</dbReference>
<dbReference type="InterPro" id="IPR002156">
    <property type="entry name" value="RNaseH_domain"/>
</dbReference>
<name>A0A6C0LQQ1_9ZZZZ</name>
<keyword evidence="7" id="KW-0378">Hydrolase</keyword>